<sequence length="223" mass="25404">MVSSLPSRARQLLSRKGLLLLIALGLLWSLANPGRFLDLWLTPDQQGRLWFAYGDYERAARSFDNPRWRGMSLYAAQDFDAAAQYFSQYQDAESLLARGNALAQAREYLDARDAYEELAERYPEHPAPAVNIPIVQALIDANRELSESQVSESGDMSSDDDDGPRSSEGDDRLTNVEREQFTAKQLLEDPGLTEMWLRQVQRNPSEFLSTKFALQLRRREGEQ</sequence>
<feature type="region of interest" description="Disordered" evidence="1">
    <location>
        <begin position="145"/>
        <end position="186"/>
    </location>
</feature>
<dbReference type="Gene3D" id="1.25.40.10">
    <property type="entry name" value="Tetratricopeptide repeat domain"/>
    <property type="match status" value="1"/>
</dbReference>
<dbReference type="STRING" id="314285.KT71_18531"/>
<organism evidence="2 3">
    <name type="scientific">Congregibacter litoralis KT71</name>
    <dbReference type="NCBI Taxonomy" id="314285"/>
    <lineage>
        <taxon>Bacteria</taxon>
        <taxon>Pseudomonadati</taxon>
        <taxon>Pseudomonadota</taxon>
        <taxon>Gammaproteobacteria</taxon>
        <taxon>Cellvibrionales</taxon>
        <taxon>Halieaceae</taxon>
        <taxon>Congregibacter</taxon>
    </lineage>
</organism>
<dbReference type="HOGENOM" id="CLU_107526_0_0_6"/>
<reference evidence="2 3" key="2">
    <citation type="journal article" date="2009" name="PLoS ONE">
        <title>The photosynthetic apparatus and its regulation in the aerobic gammaproteobacterium Congregibacter litoralis gen. nov., sp. nov.</title>
        <authorList>
            <person name="Spring S."/>
            <person name="Lunsdorf H."/>
            <person name="Fuchs B.M."/>
            <person name="Tindall B.J."/>
        </authorList>
    </citation>
    <scope>NUCLEOTIDE SEQUENCE [LARGE SCALE GENOMIC DNA]</scope>
    <source>
        <strain evidence="2">KT71</strain>
    </source>
</reference>
<accession>A4ADS0</accession>
<name>A4ADS0_9GAMM</name>
<feature type="compositionally biased region" description="Basic and acidic residues" evidence="1">
    <location>
        <begin position="163"/>
        <end position="181"/>
    </location>
</feature>
<evidence type="ECO:0000256" key="1">
    <source>
        <dbReference type="SAM" id="MobiDB-lite"/>
    </source>
</evidence>
<dbReference type="SUPFAM" id="SSF48452">
    <property type="entry name" value="TPR-like"/>
    <property type="match status" value="1"/>
</dbReference>
<gene>
    <name evidence="2" type="ORF">KT71_18531</name>
</gene>
<comment type="caution">
    <text evidence="2">The sequence shown here is derived from an EMBL/GenBank/DDBJ whole genome shotgun (WGS) entry which is preliminary data.</text>
</comment>
<protein>
    <submittedName>
        <fullName evidence="2">Uncharacterized protein</fullName>
    </submittedName>
</protein>
<dbReference type="Proteomes" id="UP000019205">
    <property type="component" value="Chromosome"/>
</dbReference>
<dbReference type="AlphaFoldDB" id="A4ADS0"/>
<dbReference type="RefSeq" id="WP_008296145.1">
    <property type="nucleotide sequence ID" value="NZ_CM002299.1"/>
</dbReference>
<keyword evidence="3" id="KW-1185">Reference proteome</keyword>
<dbReference type="InterPro" id="IPR011990">
    <property type="entry name" value="TPR-like_helical_dom_sf"/>
</dbReference>
<dbReference type="eggNOG" id="COG0457">
    <property type="taxonomic scope" value="Bacteria"/>
</dbReference>
<evidence type="ECO:0000313" key="2">
    <source>
        <dbReference type="EMBL" id="EAQ95878.1"/>
    </source>
</evidence>
<proteinExistence type="predicted"/>
<dbReference type="OrthoDB" id="9807628at2"/>
<evidence type="ECO:0000313" key="3">
    <source>
        <dbReference type="Proteomes" id="UP000019205"/>
    </source>
</evidence>
<reference evidence="2 3" key="1">
    <citation type="journal article" date="2007" name="Proc. Natl. Acad. Sci. U.S.A.">
        <title>Characterization of a marine gammaproteobacterium capable of aerobic anoxygenic photosynthesis.</title>
        <authorList>
            <person name="Fuchs B.M."/>
            <person name="Spring S."/>
            <person name="Teeling H."/>
            <person name="Quast C."/>
            <person name="Wulf J."/>
            <person name="Schattenhofer M."/>
            <person name="Yan S."/>
            <person name="Ferriera S."/>
            <person name="Johnson J."/>
            <person name="Glockner F.O."/>
            <person name="Amann R."/>
        </authorList>
    </citation>
    <scope>NUCLEOTIDE SEQUENCE [LARGE SCALE GENOMIC DNA]</scope>
    <source>
        <strain evidence="2">KT71</strain>
    </source>
</reference>
<dbReference type="EMBL" id="AAOA02000001">
    <property type="protein sequence ID" value="EAQ95878.1"/>
    <property type="molecule type" value="Genomic_DNA"/>
</dbReference>